<gene>
    <name evidence="8" type="ORF">PF001_g4887</name>
    <name evidence="7" type="ORF">PF002_g7880</name>
    <name evidence="6" type="ORF">PF004_g12157</name>
    <name evidence="5" type="ORF">PF006_g4881</name>
    <name evidence="3" type="ORF">PF007_g7134</name>
    <name evidence="9" type="ORF">PF008_g5835</name>
    <name evidence="1" type="ORF">PF009_g14890</name>
    <name evidence="4" type="ORF">PF010_g5497</name>
    <name evidence="2" type="ORF">PF011_g15669</name>
</gene>
<evidence type="ECO:0000313" key="4">
    <source>
        <dbReference type="EMBL" id="KAE9125789.1"/>
    </source>
</evidence>
<dbReference type="EMBL" id="QXFX01000205">
    <property type="protein sequence ID" value="KAE9125789.1"/>
    <property type="molecule type" value="Genomic_DNA"/>
</dbReference>
<evidence type="ECO:0000313" key="2">
    <source>
        <dbReference type="EMBL" id="KAE8997002.1"/>
    </source>
</evidence>
<evidence type="ECO:0000313" key="11">
    <source>
        <dbReference type="Proteomes" id="UP000437068"/>
    </source>
</evidence>
<evidence type="ECO:0000313" key="3">
    <source>
        <dbReference type="EMBL" id="KAE9123239.1"/>
    </source>
</evidence>
<evidence type="ECO:0000313" key="10">
    <source>
        <dbReference type="Proteomes" id="UP000429523"/>
    </source>
</evidence>
<reference evidence="10 11" key="1">
    <citation type="submission" date="2018-08" db="EMBL/GenBank/DDBJ databases">
        <title>Genomic investigation of the strawberry pathogen Phytophthora fragariae indicates pathogenicity is determined by transcriptional variation in three key races.</title>
        <authorList>
            <person name="Adams T.M."/>
            <person name="Armitage A.D."/>
            <person name="Sobczyk M.K."/>
            <person name="Bates H.J."/>
            <person name="Dunwell J.M."/>
            <person name="Nellist C.F."/>
            <person name="Harrison R.J."/>
        </authorList>
    </citation>
    <scope>NUCLEOTIDE SEQUENCE [LARGE SCALE GENOMIC DNA]</scope>
    <source>
        <strain evidence="8 11">A4</strain>
        <strain evidence="7 12">BC-1</strain>
        <strain evidence="6 16">BC-23</strain>
        <strain evidence="5 13">NOV-5</strain>
        <strain evidence="3 14">NOV-71</strain>
        <strain evidence="9 17">NOV-77</strain>
        <strain evidence="1 10">NOV-9</strain>
        <strain evidence="4 18">ONT-3</strain>
        <strain evidence="2 15">SCRP245</strain>
    </source>
</reference>
<organism evidence="1 10">
    <name type="scientific">Phytophthora fragariae</name>
    <dbReference type="NCBI Taxonomy" id="53985"/>
    <lineage>
        <taxon>Eukaryota</taxon>
        <taxon>Sar</taxon>
        <taxon>Stramenopiles</taxon>
        <taxon>Oomycota</taxon>
        <taxon>Peronosporomycetes</taxon>
        <taxon>Peronosporales</taxon>
        <taxon>Peronosporaceae</taxon>
        <taxon>Phytophthora</taxon>
    </lineage>
</organism>
<evidence type="ECO:0000313" key="5">
    <source>
        <dbReference type="EMBL" id="KAE9150758.1"/>
    </source>
</evidence>
<evidence type="ECO:0000313" key="18">
    <source>
        <dbReference type="Proteomes" id="UP000488956"/>
    </source>
</evidence>
<dbReference type="Proteomes" id="UP000441208">
    <property type="component" value="Unassembled WGS sequence"/>
</dbReference>
<evidence type="ECO:0008006" key="19">
    <source>
        <dbReference type="Google" id="ProtNLM"/>
    </source>
</evidence>
<name>A0A6A3ENR1_9STRA</name>
<evidence type="ECO:0000313" key="6">
    <source>
        <dbReference type="EMBL" id="KAE9224629.1"/>
    </source>
</evidence>
<dbReference type="EMBL" id="QXGF01000832">
    <property type="protein sequence ID" value="KAE8935149.1"/>
    <property type="molecule type" value="Genomic_DNA"/>
</dbReference>
<dbReference type="EMBL" id="QXGD01000299">
    <property type="protein sequence ID" value="KAE9244222.1"/>
    <property type="molecule type" value="Genomic_DNA"/>
</dbReference>
<accession>A0A6A3ENR1</accession>
<dbReference type="Proteomes" id="UP000437068">
    <property type="component" value="Unassembled WGS sequence"/>
</dbReference>
<evidence type="ECO:0000313" key="1">
    <source>
        <dbReference type="EMBL" id="KAE8935149.1"/>
    </source>
</evidence>
<evidence type="ECO:0000313" key="14">
    <source>
        <dbReference type="Proteomes" id="UP000441208"/>
    </source>
</evidence>
<evidence type="ECO:0000313" key="9">
    <source>
        <dbReference type="EMBL" id="KAE9351627.1"/>
    </source>
</evidence>
<dbReference type="Proteomes" id="UP000429523">
    <property type="component" value="Unassembled WGS sequence"/>
</dbReference>
<evidence type="ECO:0000313" key="13">
    <source>
        <dbReference type="Proteomes" id="UP000440732"/>
    </source>
</evidence>
<dbReference type="Proteomes" id="UP000488956">
    <property type="component" value="Unassembled WGS sequence"/>
</dbReference>
<dbReference type="EMBL" id="QXGC01000686">
    <property type="protein sequence ID" value="KAE9224629.1"/>
    <property type="molecule type" value="Genomic_DNA"/>
</dbReference>
<dbReference type="Proteomes" id="UP000476176">
    <property type="component" value="Unassembled WGS sequence"/>
</dbReference>
<dbReference type="EMBL" id="QXFY01000220">
    <property type="protein sequence ID" value="KAE9351627.1"/>
    <property type="molecule type" value="Genomic_DNA"/>
</dbReference>
<evidence type="ECO:0000313" key="8">
    <source>
        <dbReference type="EMBL" id="KAE9321478.1"/>
    </source>
</evidence>
<dbReference type="EMBL" id="QXGE01000173">
    <property type="protein sequence ID" value="KAE9321478.1"/>
    <property type="molecule type" value="Genomic_DNA"/>
</dbReference>
<dbReference type="Proteomes" id="UP000486351">
    <property type="component" value="Unassembled WGS sequence"/>
</dbReference>
<evidence type="ECO:0000313" key="12">
    <source>
        <dbReference type="Proteomes" id="UP000440367"/>
    </source>
</evidence>
<dbReference type="EMBL" id="QXFW01001076">
    <property type="protein sequence ID" value="KAE8997002.1"/>
    <property type="molecule type" value="Genomic_DNA"/>
</dbReference>
<evidence type="ECO:0000313" key="16">
    <source>
        <dbReference type="Proteomes" id="UP000476176"/>
    </source>
</evidence>
<dbReference type="EMBL" id="QXGA01000175">
    <property type="protein sequence ID" value="KAE9150758.1"/>
    <property type="molecule type" value="Genomic_DNA"/>
</dbReference>
<evidence type="ECO:0000313" key="17">
    <source>
        <dbReference type="Proteomes" id="UP000486351"/>
    </source>
</evidence>
<dbReference type="Proteomes" id="UP000460718">
    <property type="component" value="Unassembled WGS sequence"/>
</dbReference>
<comment type="caution">
    <text evidence="1">The sequence shown here is derived from an EMBL/GenBank/DDBJ whole genome shotgun (WGS) entry which is preliminary data.</text>
</comment>
<dbReference type="AlphaFoldDB" id="A0A6A3ENR1"/>
<dbReference type="Proteomes" id="UP000440732">
    <property type="component" value="Unassembled WGS sequence"/>
</dbReference>
<proteinExistence type="predicted"/>
<sequence>MDPPGKRRRCKQTPVAEKIEKLKIWQANADWGPAETARQLGANKSTLLAWIKALLDDKLSFIKEPDPDTGTFR</sequence>
<evidence type="ECO:0000313" key="15">
    <source>
        <dbReference type="Proteomes" id="UP000460718"/>
    </source>
</evidence>
<dbReference type="Proteomes" id="UP000440367">
    <property type="component" value="Unassembled WGS sequence"/>
</dbReference>
<protein>
    <recommendedName>
        <fullName evidence="19">HTH psq-type domain-containing protein</fullName>
    </recommendedName>
</protein>
<evidence type="ECO:0000313" key="7">
    <source>
        <dbReference type="EMBL" id="KAE9244222.1"/>
    </source>
</evidence>
<dbReference type="EMBL" id="QXFZ01000280">
    <property type="protein sequence ID" value="KAE9123239.1"/>
    <property type="molecule type" value="Genomic_DNA"/>
</dbReference>